<accession>A0A0R3RN74</accession>
<evidence type="ECO:0000313" key="2">
    <source>
        <dbReference type="WBParaSite" id="EEL_0000293401-mRNA-1"/>
    </source>
</evidence>
<sequence>MQSEKLGQTVNLELGSGVMDVQAEIPKAVDGQEDRADILKNGTITNYGRERYGDRLSFNNGTLTIKDLSVNDAVSYFYFQHGDPKKPAAIDLLIG</sequence>
<evidence type="ECO:0000313" key="1">
    <source>
        <dbReference type="Proteomes" id="UP000050640"/>
    </source>
</evidence>
<protein>
    <submittedName>
        <fullName evidence="2">Flagellar basal body protein</fullName>
    </submittedName>
</protein>
<name>A0A0R3RN74_9BILA</name>
<dbReference type="AlphaFoldDB" id="A0A0R3RN74"/>
<dbReference type="WBParaSite" id="EEL_0000293401-mRNA-1">
    <property type="protein sequence ID" value="EEL_0000293401-mRNA-1"/>
    <property type="gene ID" value="EEL_0000293401"/>
</dbReference>
<organism evidence="1 2">
    <name type="scientific">Elaeophora elaphi</name>
    <dbReference type="NCBI Taxonomy" id="1147741"/>
    <lineage>
        <taxon>Eukaryota</taxon>
        <taxon>Metazoa</taxon>
        <taxon>Ecdysozoa</taxon>
        <taxon>Nematoda</taxon>
        <taxon>Chromadorea</taxon>
        <taxon>Rhabditida</taxon>
        <taxon>Spirurina</taxon>
        <taxon>Spiruromorpha</taxon>
        <taxon>Filarioidea</taxon>
        <taxon>Onchocercidae</taxon>
        <taxon>Elaeophora</taxon>
    </lineage>
</organism>
<dbReference type="Proteomes" id="UP000050640">
    <property type="component" value="Unplaced"/>
</dbReference>
<dbReference type="Gene3D" id="2.60.40.10">
    <property type="entry name" value="Immunoglobulins"/>
    <property type="match status" value="1"/>
</dbReference>
<dbReference type="InterPro" id="IPR013783">
    <property type="entry name" value="Ig-like_fold"/>
</dbReference>
<proteinExistence type="predicted"/>
<reference evidence="2" key="1">
    <citation type="submission" date="2017-02" db="UniProtKB">
        <authorList>
            <consortium name="WormBaseParasite"/>
        </authorList>
    </citation>
    <scope>IDENTIFICATION</scope>
</reference>
<keyword evidence="1" id="KW-1185">Reference proteome</keyword>